<reference evidence="3" key="2">
    <citation type="submission" date="2023-01" db="EMBL/GenBank/DDBJ databases">
        <authorList>
            <person name="Sun Q."/>
            <person name="Evtushenko L."/>
        </authorList>
    </citation>
    <scope>NUCLEOTIDE SEQUENCE</scope>
    <source>
        <strain evidence="3">VKM Ac-1321</strain>
    </source>
</reference>
<evidence type="ECO:0000313" key="4">
    <source>
        <dbReference type="Proteomes" id="UP001143480"/>
    </source>
</evidence>
<evidence type="ECO:0000313" key="3">
    <source>
        <dbReference type="EMBL" id="GLL07091.1"/>
    </source>
</evidence>
<feature type="domain" description="vWA-MoxR associated protein middle region 0" evidence="1">
    <location>
        <begin position="86"/>
        <end position="179"/>
    </location>
</feature>
<dbReference type="InterPro" id="IPR045450">
    <property type="entry name" value="VMAP_C"/>
</dbReference>
<organism evidence="3 4">
    <name type="scientific">Dactylosporangium matsuzakiense</name>
    <dbReference type="NCBI Taxonomy" id="53360"/>
    <lineage>
        <taxon>Bacteria</taxon>
        <taxon>Bacillati</taxon>
        <taxon>Actinomycetota</taxon>
        <taxon>Actinomycetes</taxon>
        <taxon>Micromonosporales</taxon>
        <taxon>Micromonosporaceae</taxon>
        <taxon>Dactylosporangium</taxon>
    </lineage>
</organism>
<dbReference type="InterPro" id="IPR045555">
    <property type="entry name" value="VMAP-M0"/>
</dbReference>
<dbReference type="Proteomes" id="UP001143480">
    <property type="component" value="Unassembled WGS sequence"/>
</dbReference>
<evidence type="ECO:0000259" key="2">
    <source>
        <dbReference type="Pfam" id="PF20028"/>
    </source>
</evidence>
<proteinExistence type="predicted"/>
<dbReference type="EMBL" id="BSFP01000084">
    <property type="protein sequence ID" value="GLL07091.1"/>
    <property type="molecule type" value="Genomic_DNA"/>
</dbReference>
<dbReference type="AlphaFoldDB" id="A0A9W6NS95"/>
<evidence type="ECO:0000259" key="1">
    <source>
        <dbReference type="Pfam" id="PF19916"/>
    </source>
</evidence>
<accession>A0A9W6NS95</accession>
<protein>
    <submittedName>
        <fullName evidence="3">Uncharacterized protein</fullName>
    </submittedName>
</protein>
<dbReference type="Pfam" id="PF20028">
    <property type="entry name" value="VMAP-C"/>
    <property type="match status" value="1"/>
</dbReference>
<reference evidence="3" key="1">
    <citation type="journal article" date="2014" name="Int. J. Syst. Evol. Microbiol.">
        <title>Complete genome sequence of Corynebacterium casei LMG S-19264T (=DSM 44701T), isolated from a smear-ripened cheese.</title>
        <authorList>
            <consortium name="US DOE Joint Genome Institute (JGI-PGF)"/>
            <person name="Walter F."/>
            <person name="Albersmeier A."/>
            <person name="Kalinowski J."/>
            <person name="Ruckert C."/>
        </authorList>
    </citation>
    <scope>NUCLEOTIDE SEQUENCE</scope>
    <source>
        <strain evidence="3">VKM Ac-1321</strain>
    </source>
</reference>
<dbReference type="Pfam" id="PF19916">
    <property type="entry name" value="VMAP-M0"/>
    <property type="match status" value="1"/>
</dbReference>
<name>A0A9W6NS95_9ACTN</name>
<sequence length="468" mass="49679">MSMLGGSVLSAMAAALEGERPDVPSLRTAVEAELGLPLAAPSSGEPAELLRQCAEVPGALHVLAELLGPGAADFRRQLRAVGVPLLQPSERRRLLALIARANDLPAAGPYRAAVGAAGPGDPVGGVDAALLVHLEGLLRPPEQPPALLAFVAALAAEAEAGLRSELRAWLEEHLERTDAPADWLAALSPGAARGSRTILVLRIEPDWAGDGYRVSAWSQAEIQAGDDPGLALAAAETAVAAADLPAEVDRHLATVLAAHASDANDVLVECILPKTLGNLPVDRWPVGPALGAEPLPLGVRHSVVLRSWERGVDRELRPYWSRKSKRLRAHGHLSDAKAVFFLDRPEPNLAALGAQLWEEPRICFMQEFPPSEEPGLAADELGVALTMGLPVAVWCRPGFDPRTGGRLDEVLDVSSVAELPGLVHRLRREAFGGGEHPGRHLALLWDEAGRWPDDPAARWQAPDAEDRG</sequence>
<feature type="domain" description="vWA-MoxR associated protein C-terminal" evidence="2">
    <location>
        <begin position="210"/>
        <end position="447"/>
    </location>
</feature>
<keyword evidence="4" id="KW-1185">Reference proteome</keyword>
<comment type="caution">
    <text evidence="3">The sequence shown here is derived from an EMBL/GenBank/DDBJ whole genome shotgun (WGS) entry which is preliminary data.</text>
</comment>
<gene>
    <name evidence="3" type="ORF">GCM10017581_088420</name>
</gene>